<keyword evidence="2" id="KW-1185">Reference proteome</keyword>
<protein>
    <submittedName>
        <fullName evidence="1">Uncharacterized protein</fullName>
    </submittedName>
</protein>
<organism evidence="1 2">
    <name type="scientific">Salinirubellus salinus</name>
    <dbReference type="NCBI Taxonomy" id="1364945"/>
    <lineage>
        <taxon>Archaea</taxon>
        <taxon>Methanobacteriati</taxon>
        <taxon>Methanobacteriota</taxon>
        <taxon>Stenosarchaea group</taxon>
        <taxon>Halobacteria</taxon>
        <taxon>Halobacteriales</taxon>
        <taxon>Natronomonadaceae</taxon>
        <taxon>Salinirubellus</taxon>
    </lineage>
</organism>
<dbReference type="GeneID" id="74942800"/>
<sequence>MRFTPTLVVLMLLISGLAAVAPATAAPERIDLGSDPLGADDAITQYEEDGSVKQNLTRYDMSIGYMDDAETLDWYEPSTASELGNEWLTVCYNEDIPREYTFIVDDSYFNPVTEEAVESRTGDVTAEYEPTEGRNGTRVTMTFNGAGCHAFPVSNADSFVFGYSGDLKERVENSTGWSPTIPGISGSPDWNLIKGSTLDDRTSVAIPITQENATVQYRVYSDGETRWRPVPESSQESHPVYTMTKDGDPDTTYVVSRTSEAPQVRWIEGTPGAGSSISSAIDDILSGLQDFIDDLTPNTPGSMVIVHA</sequence>
<dbReference type="KEGG" id="ssai:N0B31_10220"/>
<dbReference type="Proteomes" id="UP001057580">
    <property type="component" value="Chromosome"/>
</dbReference>
<name>A0A9E7R8P5_9EURY</name>
<dbReference type="AlphaFoldDB" id="A0A9E7R8P5"/>
<gene>
    <name evidence="1" type="ORF">N0B31_10220</name>
</gene>
<reference evidence="1" key="1">
    <citation type="submission" date="2022-09" db="EMBL/GenBank/DDBJ databases">
        <title>Diverse halophilic archaea isolated from saline environments.</title>
        <authorList>
            <person name="Cui H.-L."/>
        </authorList>
    </citation>
    <scope>NUCLEOTIDE SEQUENCE</scope>
    <source>
        <strain evidence="1">ZS-35-S2</strain>
    </source>
</reference>
<dbReference type="EMBL" id="CP104003">
    <property type="protein sequence ID" value="UWM56650.1"/>
    <property type="molecule type" value="Genomic_DNA"/>
</dbReference>
<dbReference type="RefSeq" id="WP_260643764.1">
    <property type="nucleotide sequence ID" value="NZ_CP104003.1"/>
</dbReference>
<evidence type="ECO:0000313" key="2">
    <source>
        <dbReference type="Proteomes" id="UP001057580"/>
    </source>
</evidence>
<evidence type="ECO:0000313" key="1">
    <source>
        <dbReference type="EMBL" id="UWM56650.1"/>
    </source>
</evidence>
<proteinExistence type="predicted"/>
<accession>A0A9E7R8P5</accession>